<protein>
    <submittedName>
        <fullName evidence="2">Uncharacterized protein</fullName>
    </submittedName>
</protein>
<keyword evidence="3" id="KW-1185">Reference proteome</keyword>
<comment type="caution">
    <text evidence="2">The sequence shown here is derived from an EMBL/GenBank/DDBJ whole genome shotgun (WGS) entry which is preliminary data.</text>
</comment>
<dbReference type="AlphaFoldDB" id="A0A4Y2THK2"/>
<feature type="region of interest" description="Disordered" evidence="1">
    <location>
        <begin position="102"/>
        <end position="121"/>
    </location>
</feature>
<sequence length="121" mass="14115">MEAVLLQKGFLTVPHFMGSTLLEIACVDDSRKLISTLQIQWNRTPLRKAELTKEETVHPILRELSTYSKRRGLFHLYQKKEETVEPKGEDWFNPKIRLSKPKKLDSTQKLDPTHPKEDCLT</sequence>
<organism evidence="2 3">
    <name type="scientific">Araneus ventricosus</name>
    <name type="common">Orbweaver spider</name>
    <name type="synonym">Epeira ventricosa</name>
    <dbReference type="NCBI Taxonomy" id="182803"/>
    <lineage>
        <taxon>Eukaryota</taxon>
        <taxon>Metazoa</taxon>
        <taxon>Ecdysozoa</taxon>
        <taxon>Arthropoda</taxon>
        <taxon>Chelicerata</taxon>
        <taxon>Arachnida</taxon>
        <taxon>Araneae</taxon>
        <taxon>Araneomorphae</taxon>
        <taxon>Entelegynae</taxon>
        <taxon>Araneoidea</taxon>
        <taxon>Araneidae</taxon>
        <taxon>Araneus</taxon>
    </lineage>
</organism>
<dbReference type="Proteomes" id="UP000499080">
    <property type="component" value="Unassembled WGS sequence"/>
</dbReference>
<reference evidence="2 3" key="1">
    <citation type="journal article" date="2019" name="Sci. Rep.">
        <title>Orb-weaving spider Araneus ventricosus genome elucidates the spidroin gene catalogue.</title>
        <authorList>
            <person name="Kono N."/>
            <person name="Nakamura H."/>
            <person name="Ohtoshi R."/>
            <person name="Moran D.A.P."/>
            <person name="Shinohara A."/>
            <person name="Yoshida Y."/>
            <person name="Fujiwara M."/>
            <person name="Mori M."/>
            <person name="Tomita M."/>
            <person name="Arakawa K."/>
        </authorList>
    </citation>
    <scope>NUCLEOTIDE SEQUENCE [LARGE SCALE GENOMIC DNA]</scope>
</reference>
<name>A0A4Y2THK2_ARAVE</name>
<evidence type="ECO:0000313" key="2">
    <source>
        <dbReference type="EMBL" id="GBN98879.1"/>
    </source>
</evidence>
<evidence type="ECO:0000313" key="3">
    <source>
        <dbReference type="Proteomes" id="UP000499080"/>
    </source>
</evidence>
<dbReference type="EMBL" id="BGPR01027984">
    <property type="protein sequence ID" value="GBN98879.1"/>
    <property type="molecule type" value="Genomic_DNA"/>
</dbReference>
<evidence type="ECO:0000256" key="1">
    <source>
        <dbReference type="SAM" id="MobiDB-lite"/>
    </source>
</evidence>
<proteinExistence type="predicted"/>
<gene>
    <name evidence="2" type="ORF">AVEN_19625_1</name>
</gene>
<accession>A0A4Y2THK2</accession>